<feature type="transmembrane region" description="Helical" evidence="6">
    <location>
        <begin position="105"/>
        <end position="127"/>
    </location>
</feature>
<organism evidence="7 8">
    <name type="scientific">Acinetobacter oleivorans</name>
    <dbReference type="NCBI Taxonomy" id="1148157"/>
    <lineage>
        <taxon>Bacteria</taxon>
        <taxon>Pseudomonadati</taxon>
        <taxon>Pseudomonadota</taxon>
        <taxon>Gammaproteobacteria</taxon>
        <taxon>Moraxellales</taxon>
        <taxon>Moraxellaceae</taxon>
        <taxon>Acinetobacter</taxon>
    </lineage>
</organism>
<comment type="caution">
    <text evidence="7">The sequence shown here is derived from an EMBL/GenBank/DDBJ whole genome shotgun (WGS) entry which is preliminary data.</text>
</comment>
<evidence type="ECO:0000313" key="7">
    <source>
        <dbReference type="EMBL" id="KHN67739.1"/>
    </source>
</evidence>
<keyword evidence="4 6" id="KW-1133">Transmembrane helix</keyword>
<gene>
    <name evidence="7" type="ORF">DH17_13985</name>
</gene>
<feature type="transmembrane region" description="Helical" evidence="6">
    <location>
        <begin position="73"/>
        <end position="93"/>
    </location>
</feature>
<keyword evidence="3 6" id="KW-0812">Transmembrane</keyword>
<feature type="transmembrane region" description="Helical" evidence="6">
    <location>
        <begin position="43"/>
        <end position="61"/>
    </location>
</feature>
<dbReference type="Pfam" id="PF03788">
    <property type="entry name" value="LrgA"/>
    <property type="match status" value="1"/>
</dbReference>
<protein>
    <submittedName>
        <fullName evidence="7">Murein hydrolase transporter LrgA</fullName>
    </submittedName>
</protein>
<evidence type="ECO:0000256" key="6">
    <source>
        <dbReference type="SAM" id="Phobius"/>
    </source>
</evidence>
<dbReference type="InterPro" id="IPR005538">
    <property type="entry name" value="LrgA/CidA"/>
</dbReference>
<keyword evidence="5 6" id="KW-0472">Membrane</keyword>
<evidence type="ECO:0000256" key="3">
    <source>
        <dbReference type="ARBA" id="ARBA00022692"/>
    </source>
</evidence>
<name>A0A0B2UEV6_9GAMM</name>
<sequence length="145" mass="16305">MSTESVSGTPTQPSLSLLELVKQILILASFWWVGFIFHHKLGVPISAGILGMFFLLLCLFLKIIKIEQVTTGATVVLGELLLFFIPVVVAVVQYKTLFMTEGWQIVLSIAIGTISVMLSTCLTIHYYNRLKAYLQARKRLQHKHI</sequence>
<dbReference type="GO" id="GO:0016787">
    <property type="term" value="F:hydrolase activity"/>
    <property type="evidence" value="ECO:0007669"/>
    <property type="project" value="UniProtKB-KW"/>
</dbReference>
<dbReference type="GO" id="GO:0005886">
    <property type="term" value="C:plasma membrane"/>
    <property type="evidence" value="ECO:0007669"/>
    <property type="project" value="UniProtKB-SubCell"/>
</dbReference>
<evidence type="ECO:0000256" key="1">
    <source>
        <dbReference type="ARBA" id="ARBA00004651"/>
    </source>
</evidence>
<accession>A0A0B2UEV6</accession>
<dbReference type="EMBL" id="JHQK01000004">
    <property type="protein sequence ID" value="KHN67739.1"/>
    <property type="molecule type" value="Genomic_DNA"/>
</dbReference>
<proteinExistence type="predicted"/>
<keyword evidence="7" id="KW-0378">Hydrolase</keyword>
<dbReference type="PANTHER" id="PTHR33931">
    <property type="entry name" value="HOLIN-LIKE PROTEIN CIDA-RELATED"/>
    <property type="match status" value="1"/>
</dbReference>
<evidence type="ECO:0000313" key="8">
    <source>
        <dbReference type="Proteomes" id="UP000031012"/>
    </source>
</evidence>
<evidence type="ECO:0000256" key="2">
    <source>
        <dbReference type="ARBA" id="ARBA00022475"/>
    </source>
</evidence>
<keyword evidence="2" id="KW-1003">Cell membrane</keyword>
<dbReference type="AlphaFoldDB" id="A0A0B2UEV6"/>
<evidence type="ECO:0000256" key="4">
    <source>
        <dbReference type="ARBA" id="ARBA00022989"/>
    </source>
</evidence>
<feature type="transmembrane region" description="Helical" evidence="6">
    <location>
        <begin position="20"/>
        <end position="37"/>
    </location>
</feature>
<evidence type="ECO:0000256" key="5">
    <source>
        <dbReference type="ARBA" id="ARBA00023136"/>
    </source>
</evidence>
<dbReference type="PANTHER" id="PTHR33931:SF2">
    <property type="entry name" value="HOLIN-LIKE PROTEIN CIDA"/>
    <property type="match status" value="1"/>
</dbReference>
<dbReference type="Proteomes" id="UP000031012">
    <property type="component" value="Unassembled WGS sequence"/>
</dbReference>
<comment type="subcellular location">
    <subcellularLocation>
        <location evidence="1">Cell membrane</location>
        <topology evidence="1">Multi-pass membrane protein</topology>
    </subcellularLocation>
</comment>
<reference evidence="7 8" key="1">
    <citation type="submission" date="2014-03" db="EMBL/GenBank/DDBJ databases">
        <title>Genome sequence of the diesel-degrader and plant-growth promoter Acinetobacter oleivorans PF-1 isolated from the roots of poplar tree.</title>
        <authorList>
            <person name="Gkorezis P."/>
            <person name="van Hamme J."/>
            <person name="Rineau F."/>
            <person name="Vangronsveld J."/>
            <person name="Francetti A."/>
        </authorList>
    </citation>
    <scope>NUCLEOTIDE SEQUENCE [LARGE SCALE GENOMIC DNA]</scope>
    <source>
        <strain evidence="7 8">PF1</strain>
    </source>
</reference>